<proteinExistence type="predicted"/>
<accession>A0A9X6KUE7</accession>
<dbReference type="Proteomes" id="UP000195077">
    <property type="component" value="Unassembled WGS sequence"/>
</dbReference>
<name>A0A9X6KUE7_BACTU</name>
<evidence type="ECO:0000313" key="2">
    <source>
        <dbReference type="EMBL" id="OUA29055.1"/>
    </source>
</evidence>
<dbReference type="Gene3D" id="1.10.10.10">
    <property type="entry name" value="Winged helix-like DNA-binding domain superfamily/Winged helix DNA-binding domain"/>
    <property type="match status" value="1"/>
</dbReference>
<comment type="caution">
    <text evidence="2">The sequence shown here is derived from an EMBL/GenBank/DDBJ whole genome shotgun (WGS) entry which is preliminary data.</text>
</comment>
<feature type="compositionally biased region" description="Basic and acidic residues" evidence="1">
    <location>
        <begin position="162"/>
        <end position="179"/>
    </location>
</feature>
<evidence type="ECO:0000313" key="3">
    <source>
        <dbReference type="Proteomes" id="UP000195077"/>
    </source>
</evidence>
<dbReference type="Pfam" id="PF13730">
    <property type="entry name" value="HTH_36"/>
    <property type="match status" value="1"/>
</dbReference>
<protein>
    <recommendedName>
        <fullName evidence="4">Helix-turn-helix domain-containing protein</fullName>
    </recommendedName>
</protein>
<dbReference type="InterPro" id="IPR036388">
    <property type="entry name" value="WH-like_DNA-bd_sf"/>
</dbReference>
<dbReference type="RefSeq" id="WP_021727669.1">
    <property type="nucleotide sequence ID" value="NZ_CP059975.1"/>
</dbReference>
<sequence length="190" mass="22116">MKLTVKQISANGKLARELTEKNPQQPIYDKNDFTDEKGFIKTPAQLKHYTDLYPYGITTDAMWVYQLIVDWYNREDGSAYPSQYVIARRIRKSVATVKKHISALRSVGLIAVQSRGIGRSNLYLPLKPLDKHAMYERFPLAKQFAEEHEALIDKYEGIDRSTIESNKKRQEEKAERQQEDGADYENMHFQ</sequence>
<dbReference type="EMBL" id="NFEN01000045">
    <property type="protein sequence ID" value="OUA29055.1"/>
    <property type="molecule type" value="Genomic_DNA"/>
</dbReference>
<dbReference type="AlphaFoldDB" id="A0A9X6KUE7"/>
<feature type="region of interest" description="Disordered" evidence="1">
    <location>
        <begin position="162"/>
        <end position="190"/>
    </location>
</feature>
<evidence type="ECO:0000256" key="1">
    <source>
        <dbReference type="SAM" id="MobiDB-lite"/>
    </source>
</evidence>
<reference evidence="2 3" key="1">
    <citation type="submission" date="2016-10" db="EMBL/GenBank/DDBJ databases">
        <title>Comparative genomics of Bacillus thuringiensis reveals a path to pathogens against multiple invertebrate hosts.</title>
        <authorList>
            <person name="Zheng J."/>
            <person name="Gao Q."/>
            <person name="Liu H."/>
            <person name="Peng D."/>
            <person name="Ruan L."/>
            <person name="Sun M."/>
        </authorList>
    </citation>
    <scope>NUCLEOTIDE SEQUENCE [LARGE SCALE GENOMIC DNA]</scope>
    <source>
        <strain evidence="2">I13</strain>
    </source>
</reference>
<evidence type="ECO:0008006" key="4">
    <source>
        <dbReference type="Google" id="ProtNLM"/>
    </source>
</evidence>
<organism evidence="2 3">
    <name type="scientific">Bacillus thuringiensis</name>
    <dbReference type="NCBI Taxonomy" id="1428"/>
    <lineage>
        <taxon>Bacteria</taxon>
        <taxon>Bacillati</taxon>
        <taxon>Bacillota</taxon>
        <taxon>Bacilli</taxon>
        <taxon>Bacillales</taxon>
        <taxon>Bacillaceae</taxon>
        <taxon>Bacillus</taxon>
        <taxon>Bacillus cereus group</taxon>
    </lineage>
</organism>
<gene>
    <name evidence="2" type="ORF">BK775_08205</name>
</gene>